<protein>
    <submittedName>
        <fullName evidence="4">Abortive phage infection protein</fullName>
    </submittedName>
</protein>
<organism evidence="4 5">
    <name type="scientific">[Phormidium ambiguum] IAM M-71</name>
    <dbReference type="NCBI Taxonomy" id="454136"/>
    <lineage>
        <taxon>Bacteria</taxon>
        <taxon>Bacillati</taxon>
        <taxon>Cyanobacteriota</taxon>
        <taxon>Cyanophyceae</taxon>
        <taxon>Oscillatoriophycideae</taxon>
        <taxon>Aerosakkonematales</taxon>
        <taxon>Aerosakkonemataceae</taxon>
        <taxon>Floridanema</taxon>
    </lineage>
</organism>
<feature type="domain" description="CAAX prenyl protease 2/Lysostaphin resistance protein A-like" evidence="3">
    <location>
        <begin position="411"/>
        <end position="495"/>
    </location>
</feature>
<evidence type="ECO:0000259" key="3">
    <source>
        <dbReference type="Pfam" id="PF02517"/>
    </source>
</evidence>
<evidence type="ECO:0000313" key="4">
    <source>
        <dbReference type="EMBL" id="OKH40376.1"/>
    </source>
</evidence>
<keyword evidence="2" id="KW-0812">Transmembrane</keyword>
<gene>
    <name evidence="4" type="ORF">NIES2119_01765</name>
</gene>
<evidence type="ECO:0000313" key="5">
    <source>
        <dbReference type="Proteomes" id="UP000185860"/>
    </source>
</evidence>
<dbReference type="PANTHER" id="PTHR43592">
    <property type="entry name" value="CAAX AMINO TERMINAL PROTEASE"/>
    <property type="match status" value="1"/>
</dbReference>
<evidence type="ECO:0000256" key="2">
    <source>
        <dbReference type="SAM" id="Phobius"/>
    </source>
</evidence>
<dbReference type="AlphaFoldDB" id="A0A1U7ISF3"/>
<name>A0A1U7ISF3_9CYAN</name>
<dbReference type="OrthoDB" id="9782250at2"/>
<feature type="transmembrane region" description="Helical" evidence="2">
    <location>
        <begin position="361"/>
        <end position="386"/>
    </location>
</feature>
<feature type="transmembrane region" description="Helical" evidence="2">
    <location>
        <begin position="320"/>
        <end position="340"/>
    </location>
</feature>
<keyword evidence="2" id="KW-0472">Membrane</keyword>
<feature type="coiled-coil region" evidence="1">
    <location>
        <begin position="71"/>
        <end position="98"/>
    </location>
</feature>
<feature type="transmembrane region" description="Helical" evidence="2">
    <location>
        <begin position="440"/>
        <end position="460"/>
    </location>
</feature>
<dbReference type="PANTHER" id="PTHR43592:SF15">
    <property type="entry name" value="CAAX AMINO TERMINAL PROTEASE FAMILY PROTEIN"/>
    <property type="match status" value="1"/>
</dbReference>
<feature type="transmembrane region" description="Helical" evidence="2">
    <location>
        <begin position="483"/>
        <end position="504"/>
    </location>
</feature>
<proteinExistence type="predicted"/>
<keyword evidence="1" id="KW-0175">Coiled coil</keyword>
<comment type="caution">
    <text evidence="4">The sequence shown here is derived from an EMBL/GenBank/DDBJ whole genome shotgun (WGS) entry which is preliminary data.</text>
</comment>
<accession>A0A1U7ISF3</accession>
<evidence type="ECO:0000256" key="1">
    <source>
        <dbReference type="SAM" id="Coils"/>
    </source>
</evidence>
<dbReference type="GO" id="GO:0080120">
    <property type="term" value="P:CAAX-box protein maturation"/>
    <property type="evidence" value="ECO:0007669"/>
    <property type="project" value="UniProtKB-ARBA"/>
</dbReference>
<sequence length="508" mass="56136">MTFKRLILGLLTVFLVVFFIGPSLLGSWQQPQIQSRLELYQTNLLLHATEWQGEPGEEINSKSLRDTLIGVEPLKNAQKQYQEAREQAETNLAKTKAQAQVLPTKSPQLESTVTQLQDFINQADLRLGILQATQGETTDAIATWKSVIKNLSLDNSDAKSLQVAEVLIGLWSNPNQILPDSEAIIKKSFAGWFRYQSLSQLYSVQQREEALAELKENEQEIAEKAVLKLAIVGAVPTIGFLIGVGLVLFLLIQRAIKGKDSLLAQNGDLNWSTPWDGEIILQVFVAGFFLMQILVSILVLPISLKLLNLDTTNFDLRSKALLVFVNYLFVAAAALLVLYVSIKTFFPLPEGWFQFKLLDKWVFWGFGGYVAALPLVIVVSLINQQVWQGQGGSNPLLSLALEGKDLVALGIFFVTAAIAAPIFEEILFRGFLLPSLTRYLPVWGAIVVSSLLFAIAHLSLSEVLPLTTLGIVLGVVYTRSRNLLASIFLHSLWNSGTLISLFLLGSSV</sequence>
<keyword evidence="2" id="KW-1133">Transmembrane helix</keyword>
<reference evidence="4 5" key="1">
    <citation type="submission" date="2016-11" db="EMBL/GenBank/DDBJ databases">
        <title>Draft Genome Sequences of Nine Cyanobacterial Strains from Diverse Habitats.</title>
        <authorList>
            <person name="Zhu T."/>
            <person name="Hou S."/>
            <person name="Lu X."/>
            <person name="Hess W.R."/>
        </authorList>
    </citation>
    <scope>NUCLEOTIDE SEQUENCE [LARGE SCALE GENOMIC DNA]</scope>
    <source>
        <strain evidence="4 5">IAM M-71</strain>
    </source>
</reference>
<dbReference type="Proteomes" id="UP000185860">
    <property type="component" value="Unassembled WGS sequence"/>
</dbReference>
<dbReference type="STRING" id="454136.NIES2119_01765"/>
<dbReference type="InterPro" id="IPR003675">
    <property type="entry name" value="Rce1/LyrA-like_dom"/>
</dbReference>
<dbReference type="RefSeq" id="WP_073591756.1">
    <property type="nucleotide sequence ID" value="NZ_MRCE01000002.1"/>
</dbReference>
<dbReference type="Pfam" id="PF02517">
    <property type="entry name" value="Rce1-like"/>
    <property type="match status" value="1"/>
</dbReference>
<feature type="transmembrane region" description="Helical" evidence="2">
    <location>
        <begin position="406"/>
        <end position="428"/>
    </location>
</feature>
<feature type="transmembrane region" description="Helical" evidence="2">
    <location>
        <begin position="229"/>
        <end position="252"/>
    </location>
</feature>
<dbReference type="EMBL" id="MRCE01000002">
    <property type="protein sequence ID" value="OKH40376.1"/>
    <property type="molecule type" value="Genomic_DNA"/>
</dbReference>
<feature type="transmembrane region" description="Helical" evidence="2">
    <location>
        <begin position="279"/>
        <end position="300"/>
    </location>
</feature>
<dbReference type="GO" id="GO:0004175">
    <property type="term" value="F:endopeptidase activity"/>
    <property type="evidence" value="ECO:0007669"/>
    <property type="project" value="UniProtKB-ARBA"/>
</dbReference>